<sequence length="256" mass="27862">MGSDGSVSYPAAGDKVDGKVPEGGTVQGSAKGKPTNQPIDPTGDANDAADALERQAANIHPNPNFGGAVAIANRIAQVWRVGLAMSALIAATGCSTVTKDDDGLDTPQRMSLENAKDLVRQQSSKILDLSELRSDVSPAAPHASPCKDVDHGYRVNHWWSVVRPSADALKEAMDRLHRELPKHGWKVYRYGEANSKARQLRLEVEDKKEHHTVTIELSLPSTYPNPSKWEKKMRDSISISLASPCYVDKAYEPNDQ</sequence>
<name>A0ABN2GYV2_9ACTN</name>
<dbReference type="EMBL" id="BAAALR010000025">
    <property type="protein sequence ID" value="GAA1679115.1"/>
    <property type="molecule type" value="Genomic_DNA"/>
</dbReference>
<organism evidence="2 3">
    <name type="scientific">Streptomyces yatensis</name>
    <dbReference type="NCBI Taxonomy" id="155177"/>
    <lineage>
        <taxon>Bacteria</taxon>
        <taxon>Bacillati</taxon>
        <taxon>Actinomycetota</taxon>
        <taxon>Actinomycetes</taxon>
        <taxon>Kitasatosporales</taxon>
        <taxon>Streptomycetaceae</taxon>
        <taxon>Streptomyces</taxon>
        <taxon>Streptomyces violaceusniger group</taxon>
    </lineage>
</organism>
<feature type="region of interest" description="Disordered" evidence="1">
    <location>
        <begin position="1"/>
        <end position="46"/>
    </location>
</feature>
<reference evidence="2 3" key="1">
    <citation type="journal article" date="2019" name="Int. J. Syst. Evol. Microbiol.">
        <title>The Global Catalogue of Microorganisms (GCM) 10K type strain sequencing project: providing services to taxonomists for standard genome sequencing and annotation.</title>
        <authorList>
            <consortium name="The Broad Institute Genomics Platform"/>
            <consortium name="The Broad Institute Genome Sequencing Center for Infectious Disease"/>
            <person name="Wu L."/>
            <person name="Ma J."/>
        </authorList>
    </citation>
    <scope>NUCLEOTIDE SEQUENCE [LARGE SCALE GENOMIC DNA]</scope>
    <source>
        <strain evidence="2 3">JCM 13244</strain>
    </source>
</reference>
<evidence type="ECO:0008006" key="4">
    <source>
        <dbReference type="Google" id="ProtNLM"/>
    </source>
</evidence>
<evidence type="ECO:0000313" key="3">
    <source>
        <dbReference type="Proteomes" id="UP001499947"/>
    </source>
</evidence>
<proteinExistence type="predicted"/>
<protein>
    <recommendedName>
        <fullName evidence="4">Lipoprotein</fullName>
    </recommendedName>
</protein>
<dbReference type="Proteomes" id="UP001499947">
    <property type="component" value="Unassembled WGS sequence"/>
</dbReference>
<keyword evidence="3" id="KW-1185">Reference proteome</keyword>
<accession>A0ABN2GYV2</accession>
<evidence type="ECO:0000313" key="2">
    <source>
        <dbReference type="EMBL" id="GAA1679115.1"/>
    </source>
</evidence>
<comment type="caution">
    <text evidence="2">The sequence shown here is derived from an EMBL/GenBank/DDBJ whole genome shotgun (WGS) entry which is preliminary data.</text>
</comment>
<gene>
    <name evidence="2" type="ORF">GCM10009680_18120</name>
</gene>
<evidence type="ECO:0000256" key="1">
    <source>
        <dbReference type="SAM" id="MobiDB-lite"/>
    </source>
</evidence>